<evidence type="ECO:0000256" key="1">
    <source>
        <dbReference type="SAM" id="MobiDB-lite"/>
    </source>
</evidence>
<dbReference type="Proteomes" id="UP001172102">
    <property type="component" value="Unassembled WGS sequence"/>
</dbReference>
<accession>A0AA40AFK0</accession>
<feature type="region of interest" description="Disordered" evidence="1">
    <location>
        <begin position="26"/>
        <end position="179"/>
    </location>
</feature>
<evidence type="ECO:0000313" key="3">
    <source>
        <dbReference type="Proteomes" id="UP001172102"/>
    </source>
</evidence>
<reference evidence="2" key="1">
    <citation type="submission" date="2023-06" db="EMBL/GenBank/DDBJ databases">
        <title>Genome-scale phylogeny and comparative genomics of the fungal order Sordariales.</title>
        <authorList>
            <consortium name="Lawrence Berkeley National Laboratory"/>
            <person name="Hensen N."/>
            <person name="Bonometti L."/>
            <person name="Westerberg I."/>
            <person name="Brannstrom I.O."/>
            <person name="Guillou S."/>
            <person name="Cros-Aarteil S."/>
            <person name="Calhoun S."/>
            <person name="Haridas S."/>
            <person name="Kuo A."/>
            <person name="Mondo S."/>
            <person name="Pangilinan J."/>
            <person name="Riley R."/>
            <person name="Labutti K."/>
            <person name="Andreopoulos B."/>
            <person name="Lipzen A."/>
            <person name="Chen C."/>
            <person name="Yanf M."/>
            <person name="Daum C."/>
            <person name="Ng V."/>
            <person name="Clum A."/>
            <person name="Steindorff A."/>
            <person name="Ohm R."/>
            <person name="Martin F."/>
            <person name="Silar P."/>
            <person name="Natvig D."/>
            <person name="Lalanne C."/>
            <person name="Gautier V."/>
            <person name="Ament-Velasquez S.L."/>
            <person name="Kruys A."/>
            <person name="Hutchinson M.I."/>
            <person name="Powell A.J."/>
            <person name="Barry K."/>
            <person name="Miller A.N."/>
            <person name="Grigoriev I.V."/>
            <person name="Debuchy R."/>
            <person name="Gladieux P."/>
            <person name="Thoren M.H."/>
            <person name="Johannesson H."/>
        </authorList>
    </citation>
    <scope>NUCLEOTIDE SEQUENCE</scope>
    <source>
        <strain evidence="2">SMH4607-1</strain>
    </source>
</reference>
<proteinExistence type="predicted"/>
<sequence>MTPTPTPTMATAMLALQGRLVGAIEDRPNSYFPEDDSNDDYRHRGRVPRSGAESGSIVSHRSRAPSVDDYYRKASDHHRHSQHGERPGNRRRASSTPPTPSASHGGRSSHRREDHGHDRGHSRERRHDRDRSPSRDRHHYPPSSSRSKSLHHPPPSRSGSKSGRKRAPSHPPERRSSSDVFMNAARIGFEAGAMAALKLRNDDSPWIGAKGAKIGAAALSAAAVDTFMEQKYPGHKGGLRHTMMQKATQIAIGNLVMKPVMSKGGGKR</sequence>
<name>A0AA40AFK0_9PEZI</name>
<comment type="caution">
    <text evidence="2">The sequence shown here is derived from an EMBL/GenBank/DDBJ whole genome shotgun (WGS) entry which is preliminary data.</text>
</comment>
<evidence type="ECO:0000313" key="2">
    <source>
        <dbReference type="EMBL" id="KAK0714931.1"/>
    </source>
</evidence>
<organism evidence="2 3">
    <name type="scientific">Lasiosphaeris hirsuta</name>
    <dbReference type="NCBI Taxonomy" id="260670"/>
    <lineage>
        <taxon>Eukaryota</taxon>
        <taxon>Fungi</taxon>
        <taxon>Dikarya</taxon>
        <taxon>Ascomycota</taxon>
        <taxon>Pezizomycotina</taxon>
        <taxon>Sordariomycetes</taxon>
        <taxon>Sordariomycetidae</taxon>
        <taxon>Sordariales</taxon>
        <taxon>Lasiosphaeriaceae</taxon>
        <taxon>Lasiosphaeris</taxon>
    </lineage>
</organism>
<gene>
    <name evidence="2" type="ORF">B0H67DRAFT_553552</name>
</gene>
<keyword evidence="3" id="KW-1185">Reference proteome</keyword>
<feature type="compositionally biased region" description="Basic and acidic residues" evidence="1">
    <location>
        <begin position="111"/>
        <end position="135"/>
    </location>
</feature>
<dbReference type="EMBL" id="JAUKUA010000004">
    <property type="protein sequence ID" value="KAK0714931.1"/>
    <property type="molecule type" value="Genomic_DNA"/>
</dbReference>
<dbReference type="AlphaFoldDB" id="A0AA40AFK0"/>
<protein>
    <submittedName>
        <fullName evidence="2">Uncharacterized protein</fullName>
    </submittedName>
</protein>